<organism evidence="2 3">
    <name type="scientific">Blastococcus carthaginiensis</name>
    <dbReference type="NCBI Taxonomy" id="3050034"/>
    <lineage>
        <taxon>Bacteria</taxon>
        <taxon>Bacillati</taxon>
        <taxon>Actinomycetota</taxon>
        <taxon>Actinomycetes</taxon>
        <taxon>Geodermatophilales</taxon>
        <taxon>Geodermatophilaceae</taxon>
        <taxon>Blastococcus</taxon>
    </lineage>
</organism>
<protein>
    <recommendedName>
        <fullName evidence="4">CopG antitoxin of type II toxin-antitoxin system</fullName>
    </recommendedName>
</protein>
<proteinExistence type="predicted"/>
<sequence>MMAKNLDPHEASAAREDARRLEAQADIGEPYPDGTAISRPNQASRMFDVRLSEEQFAPIQEIAESQHLPMARAWLLDRLDKERRAS</sequence>
<evidence type="ECO:0000256" key="1">
    <source>
        <dbReference type="SAM" id="MobiDB-lite"/>
    </source>
</evidence>
<evidence type="ECO:0000313" key="2">
    <source>
        <dbReference type="EMBL" id="MDP5183258.1"/>
    </source>
</evidence>
<dbReference type="RefSeq" id="WP_305999902.1">
    <property type="nucleotide sequence ID" value="NZ_JASNFN010000012.1"/>
</dbReference>
<evidence type="ECO:0008006" key="4">
    <source>
        <dbReference type="Google" id="ProtNLM"/>
    </source>
</evidence>
<dbReference type="EMBL" id="JASNFN010000012">
    <property type="protein sequence ID" value="MDP5183258.1"/>
    <property type="molecule type" value="Genomic_DNA"/>
</dbReference>
<reference evidence="3" key="1">
    <citation type="submission" date="2023-05" db="EMBL/GenBank/DDBJ databases">
        <title>Draft genome of Pseudofrankia sp. BMG5.37.</title>
        <authorList>
            <person name="Gtari M."/>
            <person name="Ghodhbane F."/>
            <person name="Sbissi I."/>
        </authorList>
    </citation>
    <scope>NUCLEOTIDE SEQUENCE [LARGE SCALE GENOMIC DNA]</scope>
    <source>
        <strain evidence="3">BMG 814</strain>
    </source>
</reference>
<gene>
    <name evidence="2" type="ORF">QOZ88_11465</name>
</gene>
<dbReference type="Proteomes" id="UP001233673">
    <property type="component" value="Unassembled WGS sequence"/>
</dbReference>
<evidence type="ECO:0000313" key="3">
    <source>
        <dbReference type="Proteomes" id="UP001233673"/>
    </source>
</evidence>
<comment type="caution">
    <text evidence="2">The sequence shown here is derived from an EMBL/GenBank/DDBJ whole genome shotgun (WGS) entry which is preliminary data.</text>
</comment>
<keyword evidence="3" id="KW-1185">Reference proteome</keyword>
<feature type="region of interest" description="Disordered" evidence="1">
    <location>
        <begin position="1"/>
        <end position="41"/>
    </location>
</feature>
<name>A0ABT9ICG9_9ACTN</name>
<feature type="compositionally biased region" description="Basic and acidic residues" evidence="1">
    <location>
        <begin position="1"/>
        <end position="23"/>
    </location>
</feature>
<accession>A0ABT9ICG9</accession>